<dbReference type="PRINTS" id="PR01038">
    <property type="entry name" value="TRNASYNTHARG"/>
</dbReference>
<evidence type="ECO:0000256" key="8">
    <source>
        <dbReference type="ARBA" id="ARBA00033033"/>
    </source>
</evidence>
<dbReference type="FunFam" id="1.10.730.10:FF:000006">
    <property type="entry name" value="Arginyl-tRNA synthetase 2, mitochondrial"/>
    <property type="match status" value="1"/>
</dbReference>
<dbReference type="SUPFAM" id="SSF52374">
    <property type="entry name" value="Nucleotidylyl transferase"/>
    <property type="match status" value="1"/>
</dbReference>
<dbReference type="PANTHER" id="PTHR11956">
    <property type="entry name" value="ARGINYL-TRNA SYNTHETASE"/>
    <property type="match status" value="1"/>
</dbReference>
<comment type="similarity">
    <text evidence="1 10">Belongs to the class-I aminoacyl-tRNA synthetase family.</text>
</comment>
<dbReference type="PROSITE" id="PS00178">
    <property type="entry name" value="AA_TRNA_LIGASE_I"/>
    <property type="match status" value="1"/>
</dbReference>
<dbReference type="GO" id="GO:0005524">
    <property type="term" value="F:ATP binding"/>
    <property type="evidence" value="ECO:0007669"/>
    <property type="project" value="UniProtKB-KW"/>
</dbReference>
<dbReference type="CDD" id="cd00671">
    <property type="entry name" value="ArgRS_core"/>
    <property type="match status" value="1"/>
</dbReference>
<dbReference type="InterPro" id="IPR014729">
    <property type="entry name" value="Rossmann-like_a/b/a_fold"/>
</dbReference>
<keyword evidence="3 10" id="KW-0436">Ligase</keyword>
<accession>A0AAD6SI69</accession>
<name>A0AAD6SI69_9AGAR</name>
<dbReference type="GO" id="GO:0004814">
    <property type="term" value="F:arginine-tRNA ligase activity"/>
    <property type="evidence" value="ECO:0007669"/>
    <property type="project" value="UniProtKB-EC"/>
</dbReference>
<dbReference type="InterPro" id="IPR035684">
    <property type="entry name" value="ArgRS_core"/>
</dbReference>
<evidence type="ECO:0000259" key="11">
    <source>
        <dbReference type="SMART" id="SM00836"/>
    </source>
</evidence>
<dbReference type="SUPFAM" id="SSF55190">
    <property type="entry name" value="Arginyl-tRNA synthetase (ArgRS), N-terminal 'additional' domain"/>
    <property type="match status" value="1"/>
</dbReference>
<proteinExistence type="inferred from homology"/>
<dbReference type="InterPro" id="IPR008909">
    <property type="entry name" value="DALR_anticod-bd"/>
</dbReference>
<keyword evidence="5 10" id="KW-0067">ATP-binding</keyword>
<evidence type="ECO:0000256" key="1">
    <source>
        <dbReference type="ARBA" id="ARBA00005594"/>
    </source>
</evidence>
<dbReference type="GO" id="GO:0006420">
    <property type="term" value="P:arginyl-tRNA aminoacylation"/>
    <property type="evidence" value="ECO:0007669"/>
    <property type="project" value="InterPro"/>
</dbReference>
<comment type="caution">
    <text evidence="12">The sequence shown here is derived from an EMBL/GenBank/DDBJ whole genome shotgun (WGS) entry which is preliminary data.</text>
</comment>
<evidence type="ECO:0000256" key="3">
    <source>
        <dbReference type="ARBA" id="ARBA00022598"/>
    </source>
</evidence>
<keyword evidence="6 10" id="KW-0648">Protein biosynthesis</keyword>
<dbReference type="Pfam" id="PF05746">
    <property type="entry name" value="DALR_1"/>
    <property type="match status" value="1"/>
</dbReference>
<evidence type="ECO:0000256" key="2">
    <source>
        <dbReference type="ARBA" id="ARBA00012837"/>
    </source>
</evidence>
<gene>
    <name evidence="12" type="ORF">C8F04DRAFT_1126839</name>
</gene>
<dbReference type="EC" id="6.1.1.19" evidence="2"/>
<dbReference type="PANTHER" id="PTHR11956:SF11">
    <property type="entry name" value="ARGININE--TRNA LIGASE, MITOCHONDRIAL-RELATED"/>
    <property type="match status" value="1"/>
</dbReference>
<dbReference type="CDD" id="cd07956">
    <property type="entry name" value="Anticodon_Ia_Arg"/>
    <property type="match status" value="1"/>
</dbReference>
<keyword evidence="4 10" id="KW-0547">Nucleotide-binding</keyword>
<dbReference type="Gene3D" id="1.10.730.10">
    <property type="entry name" value="Isoleucyl-tRNA Synthetase, Domain 1"/>
    <property type="match status" value="1"/>
</dbReference>
<feature type="domain" description="DALR anticodon binding" evidence="11">
    <location>
        <begin position="498"/>
        <end position="618"/>
    </location>
</feature>
<dbReference type="GO" id="GO:0005739">
    <property type="term" value="C:mitochondrion"/>
    <property type="evidence" value="ECO:0007669"/>
    <property type="project" value="TreeGrafter"/>
</dbReference>
<evidence type="ECO:0000256" key="9">
    <source>
        <dbReference type="ARBA" id="ARBA00049339"/>
    </source>
</evidence>
<dbReference type="Gene3D" id="3.30.1360.70">
    <property type="entry name" value="Arginyl tRNA synthetase N-terminal domain"/>
    <property type="match status" value="1"/>
</dbReference>
<sequence>MSTRSDQGYFIDQCRETIAKSVSACLQIDFEAAYAGVDLGKKGLDFTIAIPRFRLQKKPQELAERVRTHFLDNPDPIIDQVIADGAFVHFMIRTQILLRSALDQVFEMSRPTGPFPHGRYGANDSGAGKKVVVEYSSPNIAKPFHAGHLRSTIIGTFLSNLYAANGWDVVRVNYLGDWGVQFGLLAVGFRKYGSEAKLSENAIMHLFEIYVKINADKDAESAAGQSGTLNEARTIFKAMEDGAPNALALWRRFRDLSVDAYKEVYSRLNIEFDEYIGESLVTSSNIDSAMEELRSKGLLAAKHKWESQPGRNYKMPPPTGDKGNPLKDDNPAWAVDLHKFKLDKPVVQKPDGTTIYMVRDIAGAIQRFERYQFDKMIYVVGDQQDLHCAQLFKILELMDAPFANRLEHINFGKVKGMSTRKGDVKFLEEILDMAQESMLSQMQTNVEKFNNVEDPSSASDQIGMTCVKIQDMLAKRINSYAFDPDRMTSFEGDTGAYLQYAHVRLCSVKRKVASELSLPQNSTLVDTDLLVEPKAREIAYVLACYPEVVRMAFKVSEPSTIVSYCFKLSHVISSALENLIVKGQGKQVAEARLLLFMCAKLVLASAMRLLSLNPLERM</sequence>
<evidence type="ECO:0000256" key="5">
    <source>
        <dbReference type="ARBA" id="ARBA00022840"/>
    </source>
</evidence>
<dbReference type="EMBL" id="JARJCM010000146">
    <property type="protein sequence ID" value="KAJ7025947.1"/>
    <property type="molecule type" value="Genomic_DNA"/>
</dbReference>
<dbReference type="Gene3D" id="3.40.50.620">
    <property type="entry name" value="HUPs"/>
    <property type="match status" value="1"/>
</dbReference>
<organism evidence="12 13">
    <name type="scientific">Mycena alexandri</name>
    <dbReference type="NCBI Taxonomy" id="1745969"/>
    <lineage>
        <taxon>Eukaryota</taxon>
        <taxon>Fungi</taxon>
        <taxon>Dikarya</taxon>
        <taxon>Basidiomycota</taxon>
        <taxon>Agaricomycotina</taxon>
        <taxon>Agaricomycetes</taxon>
        <taxon>Agaricomycetidae</taxon>
        <taxon>Agaricales</taxon>
        <taxon>Marasmiineae</taxon>
        <taxon>Mycenaceae</taxon>
        <taxon>Mycena</taxon>
    </lineage>
</organism>
<evidence type="ECO:0000256" key="7">
    <source>
        <dbReference type="ARBA" id="ARBA00023146"/>
    </source>
</evidence>
<evidence type="ECO:0000256" key="6">
    <source>
        <dbReference type="ARBA" id="ARBA00022917"/>
    </source>
</evidence>
<keyword evidence="13" id="KW-1185">Reference proteome</keyword>
<dbReference type="InterPro" id="IPR036695">
    <property type="entry name" value="Arg-tRNA-synth_N_sf"/>
</dbReference>
<keyword evidence="7 10" id="KW-0030">Aminoacyl-tRNA synthetase</keyword>
<evidence type="ECO:0000256" key="4">
    <source>
        <dbReference type="ARBA" id="ARBA00022741"/>
    </source>
</evidence>
<dbReference type="GO" id="GO:0032543">
    <property type="term" value="P:mitochondrial translation"/>
    <property type="evidence" value="ECO:0007669"/>
    <property type="project" value="TreeGrafter"/>
</dbReference>
<dbReference type="Proteomes" id="UP001218188">
    <property type="component" value="Unassembled WGS sequence"/>
</dbReference>
<dbReference type="InterPro" id="IPR001412">
    <property type="entry name" value="aa-tRNA-synth_I_CS"/>
</dbReference>
<dbReference type="InterPro" id="IPR009080">
    <property type="entry name" value="tRNAsynth_Ia_anticodon-bd"/>
</dbReference>
<dbReference type="AlphaFoldDB" id="A0AAD6SI69"/>
<reference evidence="12" key="1">
    <citation type="submission" date="2023-03" db="EMBL/GenBank/DDBJ databases">
        <title>Massive genome expansion in bonnet fungi (Mycena s.s.) driven by repeated elements and novel gene families across ecological guilds.</title>
        <authorList>
            <consortium name="Lawrence Berkeley National Laboratory"/>
            <person name="Harder C.B."/>
            <person name="Miyauchi S."/>
            <person name="Viragh M."/>
            <person name="Kuo A."/>
            <person name="Thoen E."/>
            <person name="Andreopoulos B."/>
            <person name="Lu D."/>
            <person name="Skrede I."/>
            <person name="Drula E."/>
            <person name="Henrissat B."/>
            <person name="Morin E."/>
            <person name="Kohler A."/>
            <person name="Barry K."/>
            <person name="LaButti K."/>
            <person name="Morin E."/>
            <person name="Salamov A."/>
            <person name="Lipzen A."/>
            <person name="Mereny Z."/>
            <person name="Hegedus B."/>
            <person name="Baldrian P."/>
            <person name="Stursova M."/>
            <person name="Weitz H."/>
            <person name="Taylor A."/>
            <person name="Grigoriev I.V."/>
            <person name="Nagy L.G."/>
            <person name="Martin F."/>
            <person name="Kauserud H."/>
        </authorList>
    </citation>
    <scope>NUCLEOTIDE SEQUENCE</scope>
    <source>
        <strain evidence="12">CBHHK200</strain>
    </source>
</reference>
<dbReference type="SMART" id="SM00836">
    <property type="entry name" value="DALR_1"/>
    <property type="match status" value="1"/>
</dbReference>
<dbReference type="InterPro" id="IPR001278">
    <property type="entry name" value="Arg-tRNA-ligase"/>
</dbReference>
<protein>
    <recommendedName>
        <fullName evidence="2">arginine--tRNA ligase</fullName>
        <ecNumber evidence="2">6.1.1.19</ecNumber>
    </recommendedName>
    <alternativeName>
        <fullName evidence="8">Arginyl-tRNA synthetase</fullName>
    </alternativeName>
</protein>
<comment type="catalytic activity">
    <reaction evidence="9">
        <text>tRNA(Arg) + L-arginine + ATP = L-arginyl-tRNA(Arg) + AMP + diphosphate</text>
        <dbReference type="Rhea" id="RHEA:20301"/>
        <dbReference type="Rhea" id="RHEA-COMP:9658"/>
        <dbReference type="Rhea" id="RHEA-COMP:9673"/>
        <dbReference type="ChEBI" id="CHEBI:30616"/>
        <dbReference type="ChEBI" id="CHEBI:32682"/>
        <dbReference type="ChEBI" id="CHEBI:33019"/>
        <dbReference type="ChEBI" id="CHEBI:78442"/>
        <dbReference type="ChEBI" id="CHEBI:78513"/>
        <dbReference type="ChEBI" id="CHEBI:456215"/>
        <dbReference type="EC" id="6.1.1.19"/>
    </reaction>
</comment>
<dbReference type="SUPFAM" id="SSF47323">
    <property type="entry name" value="Anticodon-binding domain of a subclass of class I aminoacyl-tRNA synthetases"/>
    <property type="match status" value="1"/>
</dbReference>
<evidence type="ECO:0000313" key="13">
    <source>
        <dbReference type="Proteomes" id="UP001218188"/>
    </source>
</evidence>
<evidence type="ECO:0000256" key="10">
    <source>
        <dbReference type="RuleBase" id="RU363038"/>
    </source>
</evidence>
<dbReference type="Pfam" id="PF00750">
    <property type="entry name" value="tRNA-synt_1d"/>
    <property type="match status" value="2"/>
</dbReference>
<evidence type="ECO:0000313" key="12">
    <source>
        <dbReference type="EMBL" id="KAJ7025947.1"/>
    </source>
</evidence>